<evidence type="ECO:0000313" key="2">
    <source>
        <dbReference type="EMBL" id="KAF2246969.1"/>
    </source>
</evidence>
<accession>A0A6A6I9R5</accession>
<organism evidence="2 3">
    <name type="scientific">Trematosphaeria pertusa</name>
    <dbReference type="NCBI Taxonomy" id="390896"/>
    <lineage>
        <taxon>Eukaryota</taxon>
        <taxon>Fungi</taxon>
        <taxon>Dikarya</taxon>
        <taxon>Ascomycota</taxon>
        <taxon>Pezizomycotina</taxon>
        <taxon>Dothideomycetes</taxon>
        <taxon>Pleosporomycetidae</taxon>
        <taxon>Pleosporales</taxon>
        <taxon>Massarineae</taxon>
        <taxon>Trematosphaeriaceae</taxon>
        <taxon>Trematosphaeria</taxon>
    </lineage>
</organism>
<evidence type="ECO:0000256" key="1">
    <source>
        <dbReference type="SAM" id="MobiDB-lite"/>
    </source>
</evidence>
<reference evidence="2" key="1">
    <citation type="journal article" date="2020" name="Stud. Mycol.">
        <title>101 Dothideomycetes genomes: a test case for predicting lifestyles and emergence of pathogens.</title>
        <authorList>
            <person name="Haridas S."/>
            <person name="Albert R."/>
            <person name="Binder M."/>
            <person name="Bloem J."/>
            <person name="Labutti K."/>
            <person name="Salamov A."/>
            <person name="Andreopoulos B."/>
            <person name="Baker S."/>
            <person name="Barry K."/>
            <person name="Bills G."/>
            <person name="Bluhm B."/>
            <person name="Cannon C."/>
            <person name="Castanera R."/>
            <person name="Culley D."/>
            <person name="Daum C."/>
            <person name="Ezra D."/>
            <person name="Gonzalez J."/>
            <person name="Henrissat B."/>
            <person name="Kuo A."/>
            <person name="Liang C."/>
            <person name="Lipzen A."/>
            <person name="Lutzoni F."/>
            <person name="Magnuson J."/>
            <person name="Mondo S."/>
            <person name="Nolan M."/>
            <person name="Ohm R."/>
            <person name="Pangilinan J."/>
            <person name="Park H.-J."/>
            <person name="Ramirez L."/>
            <person name="Alfaro M."/>
            <person name="Sun H."/>
            <person name="Tritt A."/>
            <person name="Yoshinaga Y."/>
            <person name="Zwiers L.-H."/>
            <person name="Turgeon B."/>
            <person name="Goodwin S."/>
            <person name="Spatafora J."/>
            <person name="Crous P."/>
            <person name="Grigoriev I."/>
        </authorList>
    </citation>
    <scope>NUCLEOTIDE SEQUENCE</scope>
    <source>
        <strain evidence="2">CBS 122368</strain>
    </source>
</reference>
<feature type="compositionally biased region" description="Polar residues" evidence="1">
    <location>
        <begin position="1"/>
        <end position="11"/>
    </location>
</feature>
<dbReference type="AlphaFoldDB" id="A0A6A6I9R5"/>
<feature type="region of interest" description="Disordered" evidence="1">
    <location>
        <begin position="82"/>
        <end position="110"/>
    </location>
</feature>
<dbReference type="GeneID" id="54587724"/>
<dbReference type="EMBL" id="ML987198">
    <property type="protein sequence ID" value="KAF2246969.1"/>
    <property type="molecule type" value="Genomic_DNA"/>
</dbReference>
<feature type="region of interest" description="Disordered" evidence="1">
    <location>
        <begin position="1"/>
        <end position="56"/>
    </location>
</feature>
<keyword evidence="3" id="KW-1185">Reference proteome</keyword>
<dbReference type="RefSeq" id="XP_033681973.1">
    <property type="nucleotide sequence ID" value="XM_033834394.1"/>
</dbReference>
<sequence length="137" mass="15092">SACTGAPNSSAPHPRAKDPTSPAIHIVEAHVCAPSSSSPYRRHNAPTRARQPLPSHTLASFAIAPPANLRCRLQRNELHRLRGGPLRRRRPIEPLVPRRGQPPRIRSGGRLRGSEHVLQSPCYQRLVRRLSVARAGL</sequence>
<evidence type="ECO:0000313" key="3">
    <source>
        <dbReference type="Proteomes" id="UP000800094"/>
    </source>
</evidence>
<protein>
    <submittedName>
        <fullName evidence="2">Uncharacterized protein</fullName>
    </submittedName>
</protein>
<dbReference type="Proteomes" id="UP000800094">
    <property type="component" value="Unassembled WGS sequence"/>
</dbReference>
<name>A0A6A6I9R5_9PLEO</name>
<feature type="non-terminal residue" evidence="2">
    <location>
        <position position="1"/>
    </location>
</feature>
<gene>
    <name evidence="2" type="ORF">BU26DRAFT_577046</name>
</gene>
<proteinExistence type="predicted"/>